<dbReference type="EMBL" id="BKCP01005050">
    <property type="protein sequence ID" value="GER35927.1"/>
    <property type="molecule type" value="Genomic_DNA"/>
</dbReference>
<sequence>MGEGSNLNAAIIPMVEASSVREEFHPLEAEPFENAYRSPIIVEDRGSAKKYGKGAAMEVEDEGQNVLNKQLVIQEPKDQLIRKGKATWRRKGQKAGRLNRTTSTEENTNLQKGDIRRTVRDGLNTKILAYPWVIDLPTGIPALKSEVSSIQLTWVKELMYADGRSWNRGLIQSLFTDESCNAILKMKDLNPAEKDRWVWSADTKGKFTVSSAYSAAIK</sequence>
<gene>
    <name evidence="1" type="ORF">STAS_12240</name>
</gene>
<evidence type="ECO:0000313" key="1">
    <source>
        <dbReference type="EMBL" id="GER35927.1"/>
    </source>
</evidence>
<dbReference type="AlphaFoldDB" id="A0A5A7PUW3"/>
<proteinExistence type="predicted"/>
<keyword evidence="2" id="KW-1185">Reference proteome</keyword>
<evidence type="ECO:0000313" key="2">
    <source>
        <dbReference type="Proteomes" id="UP000325081"/>
    </source>
</evidence>
<name>A0A5A7PUW3_STRAF</name>
<protein>
    <submittedName>
        <fullName evidence="1">Ribonuclease H-like superfamily protein</fullName>
    </submittedName>
</protein>
<reference evidence="2" key="1">
    <citation type="journal article" date="2019" name="Curr. Biol.">
        <title>Genome Sequence of Striga asiatica Provides Insight into the Evolution of Plant Parasitism.</title>
        <authorList>
            <person name="Yoshida S."/>
            <person name="Kim S."/>
            <person name="Wafula E.K."/>
            <person name="Tanskanen J."/>
            <person name="Kim Y.M."/>
            <person name="Honaas L."/>
            <person name="Yang Z."/>
            <person name="Spallek T."/>
            <person name="Conn C.E."/>
            <person name="Ichihashi Y."/>
            <person name="Cheong K."/>
            <person name="Cui S."/>
            <person name="Der J.P."/>
            <person name="Gundlach H."/>
            <person name="Jiao Y."/>
            <person name="Hori C."/>
            <person name="Ishida J.K."/>
            <person name="Kasahara H."/>
            <person name="Kiba T."/>
            <person name="Kim M.S."/>
            <person name="Koo N."/>
            <person name="Laohavisit A."/>
            <person name="Lee Y.H."/>
            <person name="Lumba S."/>
            <person name="McCourt P."/>
            <person name="Mortimer J.C."/>
            <person name="Mutuku J.M."/>
            <person name="Nomura T."/>
            <person name="Sasaki-Sekimoto Y."/>
            <person name="Seto Y."/>
            <person name="Wang Y."/>
            <person name="Wakatake T."/>
            <person name="Sakakibara H."/>
            <person name="Demura T."/>
            <person name="Yamaguchi S."/>
            <person name="Yoneyama K."/>
            <person name="Manabe R.I."/>
            <person name="Nelson D.C."/>
            <person name="Schulman A.H."/>
            <person name="Timko M.P."/>
            <person name="dePamphilis C.W."/>
            <person name="Choi D."/>
            <person name="Shirasu K."/>
        </authorList>
    </citation>
    <scope>NUCLEOTIDE SEQUENCE [LARGE SCALE GENOMIC DNA]</scope>
    <source>
        <strain evidence="2">cv. UVA1</strain>
    </source>
</reference>
<accession>A0A5A7PUW3</accession>
<comment type="caution">
    <text evidence="1">The sequence shown here is derived from an EMBL/GenBank/DDBJ whole genome shotgun (WGS) entry which is preliminary data.</text>
</comment>
<organism evidence="1 2">
    <name type="scientific">Striga asiatica</name>
    <name type="common">Asiatic witchweed</name>
    <name type="synonym">Buchnera asiatica</name>
    <dbReference type="NCBI Taxonomy" id="4170"/>
    <lineage>
        <taxon>Eukaryota</taxon>
        <taxon>Viridiplantae</taxon>
        <taxon>Streptophyta</taxon>
        <taxon>Embryophyta</taxon>
        <taxon>Tracheophyta</taxon>
        <taxon>Spermatophyta</taxon>
        <taxon>Magnoliopsida</taxon>
        <taxon>eudicotyledons</taxon>
        <taxon>Gunneridae</taxon>
        <taxon>Pentapetalae</taxon>
        <taxon>asterids</taxon>
        <taxon>lamiids</taxon>
        <taxon>Lamiales</taxon>
        <taxon>Orobanchaceae</taxon>
        <taxon>Buchnereae</taxon>
        <taxon>Striga</taxon>
    </lineage>
</organism>
<dbReference type="OrthoDB" id="913718at2759"/>
<dbReference type="Proteomes" id="UP000325081">
    <property type="component" value="Unassembled WGS sequence"/>
</dbReference>